<accession>A0ABV8P9H3</accession>
<evidence type="ECO:0000313" key="1">
    <source>
        <dbReference type="EMBL" id="MFC4211853.1"/>
    </source>
</evidence>
<protein>
    <submittedName>
        <fullName evidence="1">Uncharacterized protein</fullName>
    </submittedName>
</protein>
<dbReference type="EMBL" id="JBHSBW010000011">
    <property type="protein sequence ID" value="MFC4211853.1"/>
    <property type="molecule type" value="Genomic_DNA"/>
</dbReference>
<dbReference type="Proteomes" id="UP001595789">
    <property type="component" value="Unassembled WGS sequence"/>
</dbReference>
<organism evidence="1 2">
    <name type="scientific">Pedobacter lithocola</name>
    <dbReference type="NCBI Taxonomy" id="1908239"/>
    <lineage>
        <taxon>Bacteria</taxon>
        <taxon>Pseudomonadati</taxon>
        <taxon>Bacteroidota</taxon>
        <taxon>Sphingobacteriia</taxon>
        <taxon>Sphingobacteriales</taxon>
        <taxon>Sphingobacteriaceae</taxon>
        <taxon>Pedobacter</taxon>
    </lineage>
</organism>
<proteinExistence type="predicted"/>
<gene>
    <name evidence="1" type="ORF">ACFOWA_11705</name>
</gene>
<reference evidence="2" key="1">
    <citation type="journal article" date="2019" name="Int. J. Syst. Evol. Microbiol.">
        <title>The Global Catalogue of Microorganisms (GCM) 10K type strain sequencing project: providing services to taxonomists for standard genome sequencing and annotation.</title>
        <authorList>
            <consortium name="The Broad Institute Genomics Platform"/>
            <consortium name="The Broad Institute Genome Sequencing Center for Infectious Disease"/>
            <person name="Wu L."/>
            <person name="Ma J."/>
        </authorList>
    </citation>
    <scope>NUCLEOTIDE SEQUENCE [LARGE SCALE GENOMIC DNA]</scope>
    <source>
        <strain evidence="2">CCM 8691</strain>
    </source>
</reference>
<name>A0ABV8P9H3_9SPHI</name>
<comment type="caution">
    <text evidence="1">The sequence shown here is derived from an EMBL/GenBank/DDBJ whole genome shotgun (WGS) entry which is preliminary data.</text>
</comment>
<dbReference type="RefSeq" id="WP_378985308.1">
    <property type="nucleotide sequence ID" value="NZ_JBHSBW010000011.1"/>
</dbReference>
<sequence>MKAIEKDFSSSIHQNFDSVQQSLTELFHRVAIASENNDYQSLLNSNAWEKNYHKLTKEELFLMNLNDKEILAILNLSIYQSITQNDYSHLLNGIFTYSRLRLLNRVYVSGNTNWTVIESLVTNDKELKNAAFPKSLPFNIDTTYDTVIQLTENLLKTILGKSDFKNQSHKQYSELIGEVSSKFDNALLKYLYGLTADDYELCKTSFEQMEQLYSRCLWLTSGWYREANLNKKIPIFLLGLYQLKNFTATNFDLVIKNEFLKKANRFIVENPNYKPKLFRQFNSELKFLNEILTNNFASFYVNYKTKMNEIKNYR</sequence>
<keyword evidence="2" id="KW-1185">Reference proteome</keyword>
<evidence type="ECO:0000313" key="2">
    <source>
        <dbReference type="Proteomes" id="UP001595789"/>
    </source>
</evidence>